<accession>B3QWM3</accession>
<dbReference type="GO" id="GO:0004325">
    <property type="term" value="F:ferrochelatase activity"/>
    <property type="evidence" value="ECO:0007669"/>
    <property type="project" value="InterPro"/>
</dbReference>
<dbReference type="STRING" id="517418.Ctha_2333"/>
<proteinExistence type="inferred from homology"/>
<dbReference type="RefSeq" id="WP_012500865.1">
    <property type="nucleotide sequence ID" value="NC_011026.1"/>
</dbReference>
<comment type="similarity">
    <text evidence="1">Belongs to the ferrochelatase family.</text>
</comment>
<dbReference type="Proteomes" id="UP000001208">
    <property type="component" value="Chromosome"/>
</dbReference>
<comment type="catalytic activity">
    <reaction evidence="7">
        <text>Fe-coproporphyrin III + 2 H(+) = coproporphyrin III + Fe(2+)</text>
        <dbReference type="Rhea" id="RHEA:49572"/>
        <dbReference type="ChEBI" id="CHEBI:15378"/>
        <dbReference type="ChEBI" id="CHEBI:29033"/>
        <dbReference type="ChEBI" id="CHEBI:68438"/>
        <dbReference type="ChEBI" id="CHEBI:131725"/>
        <dbReference type="EC" id="4.99.1.9"/>
    </reaction>
    <physiologicalReaction direction="right-to-left" evidence="7">
        <dbReference type="Rhea" id="RHEA:49574"/>
    </physiologicalReaction>
</comment>
<evidence type="ECO:0000256" key="5">
    <source>
        <dbReference type="ARBA" id="ARBA00023239"/>
    </source>
</evidence>
<evidence type="ECO:0000256" key="4">
    <source>
        <dbReference type="ARBA" id="ARBA00023133"/>
    </source>
</evidence>
<evidence type="ECO:0000313" key="8">
    <source>
        <dbReference type="EMBL" id="ACF14783.1"/>
    </source>
</evidence>
<evidence type="ECO:0000256" key="3">
    <source>
        <dbReference type="ARBA" id="ARBA00023004"/>
    </source>
</evidence>
<dbReference type="AlphaFoldDB" id="B3QWM3"/>
<dbReference type="EMBL" id="CP001100">
    <property type="protein sequence ID" value="ACF14783.1"/>
    <property type="molecule type" value="Genomic_DNA"/>
</dbReference>
<dbReference type="HOGENOM" id="CLU_813023_0_0_10"/>
<sequence length="341" mass="38122">MKKKIAVIVAAHGEAETPSFLENYQVTKQTMSHAAAVMPVPKPLQTLIAITSGVRNGVNWSIDGYRSPHNQNTREQAAAIKDGLEKQEAAKNVHFDVFPAFFASPPFVEDVIQSTAHYDGQIVASMTPIESRLSCGLVCHYLTENGHVHDLNKIKILTQHWKHDEVTRILVDHIFGARAFKANSRDESRALLLVLHGTLQKDTNGNPPGFHAGLDETLSFAEKLKQAVLNDKRNFYGQVIPVYLNHEVGGKWTEPSLENALKKLHKEKVRHVALFPCGYFVDGSETTGRAKKELFKSGIRNAIYIDSINSEPEFISYFVKRISSAAQSILKWKELQENITV</sequence>
<keyword evidence="9" id="KW-1185">Reference proteome</keyword>
<evidence type="ECO:0000313" key="9">
    <source>
        <dbReference type="Proteomes" id="UP000001208"/>
    </source>
</evidence>
<gene>
    <name evidence="8" type="ordered locus">Ctha_2333</name>
</gene>
<dbReference type="KEGG" id="cts:Ctha_2333"/>
<dbReference type="CDD" id="cd00419">
    <property type="entry name" value="Ferrochelatase_C"/>
    <property type="match status" value="1"/>
</dbReference>
<protein>
    <recommendedName>
        <fullName evidence="2">coproporphyrin ferrochelatase</fullName>
        <ecNumber evidence="2">4.99.1.9</ecNumber>
    </recommendedName>
</protein>
<dbReference type="InterPro" id="IPR033644">
    <property type="entry name" value="Ferrochelatase_C"/>
</dbReference>
<name>B3QWM3_CHLT3</name>
<organism evidence="8 9">
    <name type="scientific">Chloroherpeton thalassium (strain ATCC 35110 / GB-78)</name>
    <dbReference type="NCBI Taxonomy" id="517418"/>
    <lineage>
        <taxon>Bacteria</taxon>
        <taxon>Pseudomonadati</taxon>
        <taxon>Chlorobiota</taxon>
        <taxon>Chlorobiia</taxon>
        <taxon>Chlorobiales</taxon>
        <taxon>Chloroherpetonaceae</taxon>
        <taxon>Chloroherpeton</taxon>
    </lineage>
</organism>
<keyword evidence="6" id="KW-0627">Porphyrin biosynthesis</keyword>
<dbReference type="GO" id="GO:0006783">
    <property type="term" value="P:heme biosynthetic process"/>
    <property type="evidence" value="ECO:0007669"/>
    <property type="project" value="UniProtKB-KW"/>
</dbReference>
<evidence type="ECO:0000256" key="7">
    <source>
        <dbReference type="ARBA" id="ARBA00024536"/>
    </source>
</evidence>
<reference evidence="8 9" key="1">
    <citation type="submission" date="2008-06" db="EMBL/GenBank/DDBJ databases">
        <title>Complete sequence of Chloroherpeton thalassium ATCC 35110.</title>
        <authorList>
            <consortium name="US DOE Joint Genome Institute"/>
            <person name="Lucas S."/>
            <person name="Copeland A."/>
            <person name="Lapidus A."/>
            <person name="Glavina del Rio T."/>
            <person name="Dalin E."/>
            <person name="Tice H."/>
            <person name="Bruce D."/>
            <person name="Goodwin L."/>
            <person name="Pitluck S."/>
            <person name="Schmutz J."/>
            <person name="Larimer F."/>
            <person name="Land M."/>
            <person name="Hauser L."/>
            <person name="Kyrpides N."/>
            <person name="Mikhailova N."/>
            <person name="Liu Z."/>
            <person name="Li T."/>
            <person name="Zhao F."/>
            <person name="Overmann J."/>
            <person name="Bryant D.A."/>
            <person name="Richardson P."/>
        </authorList>
    </citation>
    <scope>NUCLEOTIDE SEQUENCE [LARGE SCALE GENOMIC DNA]</scope>
    <source>
        <strain evidence="9">ATCC 35110 / GB-78</strain>
    </source>
</reference>
<dbReference type="OrthoDB" id="596770at2"/>
<keyword evidence="3" id="KW-0408">Iron</keyword>
<evidence type="ECO:0000256" key="6">
    <source>
        <dbReference type="ARBA" id="ARBA00023244"/>
    </source>
</evidence>
<dbReference type="SUPFAM" id="SSF53800">
    <property type="entry name" value="Chelatase"/>
    <property type="match status" value="1"/>
</dbReference>
<dbReference type="eggNOG" id="COG0276">
    <property type="taxonomic scope" value="Bacteria"/>
</dbReference>
<dbReference type="EC" id="4.99.1.9" evidence="2"/>
<evidence type="ECO:0000256" key="2">
    <source>
        <dbReference type="ARBA" id="ARBA00013215"/>
    </source>
</evidence>
<dbReference type="Gene3D" id="3.40.50.1400">
    <property type="match status" value="2"/>
</dbReference>
<evidence type="ECO:0000256" key="1">
    <source>
        <dbReference type="ARBA" id="ARBA00007718"/>
    </source>
</evidence>
<keyword evidence="4" id="KW-0350">Heme biosynthesis</keyword>
<dbReference type="InterPro" id="IPR001015">
    <property type="entry name" value="Ferrochelatase"/>
</dbReference>
<dbReference type="Pfam" id="PF00762">
    <property type="entry name" value="Ferrochelatase"/>
    <property type="match status" value="1"/>
</dbReference>
<keyword evidence="5" id="KW-0456">Lyase</keyword>